<dbReference type="NCBIfam" id="NF033542">
    <property type="entry name" value="transpos_IS110"/>
    <property type="match status" value="1"/>
</dbReference>
<dbReference type="PANTHER" id="PTHR33055:SF13">
    <property type="entry name" value="TRANSPOSASE"/>
    <property type="match status" value="1"/>
</dbReference>
<evidence type="ECO:0000313" key="3">
    <source>
        <dbReference type="EMBL" id="AEF93635.1"/>
    </source>
</evidence>
<feature type="domain" description="Transposase IS110-like N-terminal" evidence="1">
    <location>
        <begin position="19"/>
        <end position="179"/>
    </location>
</feature>
<dbReference type="GO" id="GO:0003677">
    <property type="term" value="F:DNA binding"/>
    <property type="evidence" value="ECO:0007669"/>
    <property type="project" value="InterPro"/>
</dbReference>
<accession>F6B8Y4</accession>
<dbReference type="EMBL" id="CP002736">
    <property type="protein sequence ID" value="AEF93635.1"/>
    <property type="molecule type" value="Genomic_DNA"/>
</dbReference>
<dbReference type="InterPro" id="IPR047650">
    <property type="entry name" value="Transpos_IS110"/>
</dbReference>
<dbReference type="GO" id="GO:0004803">
    <property type="term" value="F:transposase activity"/>
    <property type="evidence" value="ECO:0007669"/>
    <property type="project" value="InterPro"/>
</dbReference>
<dbReference type="HOGENOM" id="CLU_036902_4_1_9"/>
<sequence length="426" mass="49220">MKYSQNSKIMQITENTLVIGVDVANEVHYARVFDYRGIEFGRPVKFSNNYSGFSVFAEWVRQLKKEHQKEHVMVGMEPTGHYWFAFAKHLKDHRIKIVLVNPFHVKRSKELDDNNPTKNDRKDPKTIAMLVKDGRYMEPYIPEGIYSELRNAMDTRWRLVKGLNSIRNRVKRWISIYFPEFNQVFGDWEGKAALMVLKEFPTPARVLELGIGGIVTTWRKEISRAVGVKRAKRLVEAAKATVGMRQGLRAAENELKCLLEEYGVLMRQYERTMVLIEELTFQVPGVEEMLKIKGVGLITAAGFIAEVGDITRFEHPRQVQKLGGLSLKENSSGKHKGKATISKRGRKRLRAILFQGIMPLVARNEEFRELHRYYTTMPQNPLKKKQSLILLCCKLIRIFFALITKKTAYDPQKMMKDIKRSALQAA</sequence>
<reference evidence="3" key="1">
    <citation type="submission" date="2011-05" db="EMBL/GenBank/DDBJ databases">
        <title>Complete sequence of Desulfotomaculum carboxydivorans CO-1-SRB.</title>
        <authorList>
            <consortium name="US DOE Joint Genome Institute"/>
            <person name="Lucas S."/>
            <person name="Han J."/>
            <person name="Lapidus A."/>
            <person name="Cheng J.-F."/>
            <person name="Goodwin L."/>
            <person name="Pitluck S."/>
            <person name="Peters L."/>
            <person name="Mikhailova N."/>
            <person name="Lu M."/>
            <person name="Han C."/>
            <person name="Tapia R."/>
            <person name="Land M."/>
            <person name="Hauser L."/>
            <person name="Kyrpides N."/>
            <person name="Ivanova N."/>
            <person name="Pagani I."/>
            <person name="Stams A."/>
            <person name="Plugge C."/>
            <person name="Muyzer G."/>
            <person name="Kuever J."/>
            <person name="Parshina S."/>
            <person name="Ivanova A."/>
            <person name="Nazina T."/>
            <person name="Woyke T."/>
        </authorList>
    </citation>
    <scope>NUCLEOTIDE SEQUENCE [LARGE SCALE GENOMIC DNA]</scope>
    <source>
        <strain evidence="3">CO-1-SRB</strain>
    </source>
</reference>
<keyword evidence="4" id="KW-1185">Reference proteome</keyword>
<evidence type="ECO:0000259" key="2">
    <source>
        <dbReference type="Pfam" id="PF02371"/>
    </source>
</evidence>
<evidence type="ECO:0000313" key="4">
    <source>
        <dbReference type="Proteomes" id="UP000009226"/>
    </source>
</evidence>
<dbReference type="InterPro" id="IPR003346">
    <property type="entry name" value="Transposase_20"/>
</dbReference>
<proteinExistence type="predicted"/>
<dbReference type="AlphaFoldDB" id="F6B8Y4"/>
<evidence type="ECO:0000259" key="1">
    <source>
        <dbReference type="Pfam" id="PF01548"/>
    </source>
</evidence>
<dbReference type="PANTHER" id="PTHR33055">
    <property type="entry name" value="TRANSPOSASE FOR INSERTION SEQUENCE ELEMENT IS1111A"/>
    <property type="match status" value="1"/>
</dbReference>
<dbReference type="KEGG" id="dca:Desca_0750"/>
<name>F6B8Y4_DESCC</name>
<dbReference type="Proteomes" id="UP000009226">
    <property type="component" value="Chromosome"/>
</dbReference>
<dbReference type="Pfam" id="PF02371">
    <property type="entry name" value="Transposase_20"/>
    <property type="match status" value="1"/>
</dbReference>
<dbReference type="eggNOG" id="COG3547">
    <property type="taxonomic scope" value="Bacteria"/>
</dbReference>
<organism evidence="3 4">
    <name type="scientific">Desulfotomaculum nigrificans (strain DSM 14880 / VKM B-2319 / CO-1-SRB)</name>
    <name type="common">Desulfotomaculum carboxydivorans</name>
    <dbReference type="NCBI Taxonomy" id="868595"/>
    <lineage>
        <taxon>Bacteria</taxon>
        <taxon>Bacillati</taxon>
        <taxon>Bacillota</taxon>
        <taxon>Clostridia</taxon>
        <taxon>Eubacteriales</taxon>
        <taxon>Desulfotomaculaceae</taxon>
        <taxon>Desulfotomaculum</taxon>
    </lineage>
</organism>
<dbReference type="Pfam" id="PF01548">
    <property type="entry name" value="DEDD_Tnp_IS110"/>
    <property type="match status" value="1"/>
</dbReference>
<feature type="domain" description="Transposase IS116/IS110/IS902 C-terminal" evidence="2">
    <location>
        <begin position="289"/>
        <end position="371"/>
    </location>
</feature>
<gene>
    <name evidence="3" type="ordered locus">Desca_0750</name>
</gene>
<dbReference type="STRING" id="868595.Desca_0750"/>
<dbReference type="GO" id="GO:0006313">
    <property type="term" value="P:DNA transposition"/>
    <property type="evidence" value="ECO:0007669"/>
    <property type="project" value="InterPro"/>
</dbReference>
<dbReference type="RefSeq" id="WP_013809831.1">
    <property type="nucleotide sequence ID" value="NC_015565.1"/>
</dbReference>
<protein>
    <submittedName>
        <fullName evidence="3">Transposase IS116/IS110/IS902 family protein</fullName>
    </submittedName>
</protein>
<dbReference type="InterPro" id="IPR002525">
    <property type="entry name" value="Transp_IS110-like_N"/>
</dbReference>